<keyword evidence="2" id="KW-0560">Oxidoreductase</keyword>
<dbReference type="InterPro" id="IPR013785">
    <property type="entry name" value="Aldolase_TIM"/>
</dbReference>
<dbReference type="GO" id="GO:0008061">
    <property type="term" value="F:chitin binding"/>
    <property type="evidence" value="ECO:0007669"/>
    <property type="project" value="InterPro"/>
</dbReference>
<dbReference type="Gene3D" id="3.20.20.70">
    <property type="entry name" value="Aldolase class I"/>
    <property type="match status" value="1"/>
</dbReference>
<accession>A0AA39LYT7</accession>
<dbReference type="InterPro" id="IPR011583">
    <property type="entry name" value="Chitinase_II/V-like_cat"/>
</dbReference>
<dbReference type="InterPro" id="IPR001155">
    <property type="entry name" value="OxRdtase_FMN_N"/>
</dbReference>
<evidence type="ECO:0000256" key="3">
    <source>
        <dbReference type="SAM" id="SignalP"/>
    </source>
</evidence>
<dbReference type="Proteomes" id="UP001175271">
    <property type="component" value="Unassembled WGS sequence"/>
</dbReference>
<evidence type="ECO:0000313" key="6">
    <source>
        <dbReference type="Proteomes" id="UP001175271"/>
    </source>
</evidence>
<dbReference type="PANTHER" id="PTHR43656:SF5">
    <property type="entry name" value="NADH:FLAVIN OXIDOREDUCTASE_NADH OXIDASE N-TERMINAL DOMAIN-CONTAINING PROTEIN"/>
    <property type="match status" value="1"/>
</dbReference>
<proteinExistence type="predicted"/>
<dbReference type="InterPro" id="IPR001223">
    <property type="entry name" value="Glyco_hydro18_cat"/>
</dbReference>
<dbReference type="SUPFAM" id="SSF51395">
    <property type="entry name" value="FMN-linked oxidoreductases"/>
    <property type="match status" value="1"/>
</dbReference>
<gene>
    <name evidence="5" type="ORF">QR680_007259</name>
</gene>
<evidence type="ECO:0000313" key="5">
    <source>
        <dbReference type="EMBL" id="KAK0414304.1"/>
    </source>
</evidence>
<keyword evidence="3" id="KW-0732">Signal</keyword>
<dbReference type="GO" id="GO:0005975">
    <property type="term" value="P:carbohydrate metabolic process"/>
    <property type="evidence" value="ECO:0007669"/>
    <property type="project" value="InterPro"/>
</dbReference>
<dbReference type="GO" id="GO:0010181">
    <property type="term" value="F:FMN binding"/>
    <property type="evidence" value="ECO:0007669"/>
    <property type="project" value="InterPro"/>
</dbReference>
<evidence type="ECO:0000256" key="2">
    <source>
        <dbReference type="ARBA" id="ARBA00023002"/>
    </source>
</evidence>
<dbReference type="InterPro" id="IPR017853">
    <property type="entry name" value="GH"/>
</dbReference>
<comment type="caution">
    <text evidence="5">The sequence shown here is derived from an EMBL/GenBank/DDBJ whole genome shotgun (WGS) entry which is preliminary data.</text>
</comment>
<dbReference type="Pfam" id="PF00704">
    <property type="entry name" value="Glyco_hydro_18"/>
    <property type="match status" value="1"/>
</dbReference>
<keyword evidence="6" id="KW-1185">Reference proteome</keyword>
<dbReference type="InterPro" id="IPR051799">
    <property type="entry name" value="NADH_flavin_oxidoreductase"/>
</dbReference>
<dbReference type="InterPro" id="IPR029070">
    <property type="entry name" value="Chitinase_insertion_sf"/>
</dbReference>
<dbReference type="Pfam" id="PF00724">
    <property type="entry name" value="Oxidored_FMN"/>
    <property type="match status" value="1"/>
</dbReference>
<keyword evidence="1" id="KW-0285">Flavoprotein</keyword>
<dbReference type="SUPFAM" id="SSF51445">
    <property type="entry name" value="(Trans)glycosidases"/>
    <property type="match status" value="1"/>
</dbReference>
<reference evidence="5" key="1">
    <citation type="submission" date="2023-06" db="EMBL/GenBank/DDBJ databases">
        <title>Genomic analysis of the entomopathogenic nematode Steinernema hermaphroditum.</title>
        <authorList>
            <person name="Schwarz E.M."/>
            <person name="Heppert J.K."/>
            <person name="Baniya A."/>
            <person name="Schwartz H.T."/>
            <person name="Tan C.-H."/>
            <person name="Antoshechkin I."/>
            <person name="Sternberg P.W."/>
            <person name="Goodrich-Blair H."/>
            <person name="Dillman A.R."/>
        </authorList>
    </citation>
    <scope>NUCLEOTIDE SEQUENCE</scope>
    <source>
        <strain evidence="5">PS9179</strain>
        <tissue evidence="5">Whole animal</tissue>
    </source>
</reference>
<protein>
    <recommendedName>
        <fullName evidence="4">Chitinase II/V-like catalytic domain-containing protein</fullName>
    </recommendedName>
</protein>
<feature type="domain" description="Chitinase II/V-like catalytic" evidence="4">
    <location>
        <begin position="95"/>
        <end position="376"/>
    </location>
</feature>
<feature type="signal peptide" evidence="3">
    <location>
        <begin position="1"/>
        <end position="22"/>
    </location>
</feature>
<dbReference type="Gene3D" id="3.20.20.80">
    <property type="entry name" value="Glycosidases"/>
    <property type="match status" value="2"/>
</dbReference>
<dbReference type="PANTHER" id="PTHR43656">
    <property type="entry name" value="BINDING OXIDOREDUCTASE, PUTATIVE (AFU_ORTHOLOGUE AFUA_2G08260)-RELATED"/>
    <property type="match status" value="1"/>
</dbReference>
<sequence length="891" mass="99974">MASHSLLLFISVLVIFFCTLLGANNSPELTVSIKLHIDDCFGAGTPGHLSFYLAWGDKYDGRILIRSTEEEILGPFEIQGSIDQGNTLMRNFTVPRRLTSVYNTLILRQTPSAPFWSLFDNWNAHIIEVWVFRQRRYFTWLFEDDCKTTLEGYDFFLIAKTPSDDAQIRKVDGIDFHCVNCPLDMHPVPGFSIRQNELSNLFPKKPDECPFAISLRIPAWELNIEHFYDVPSLNRLDSIVLEPFQQRYRNAEVVSPMFTMDHNDKQWAVDKTMKRWIRSGVQPSALILQIPSYGVSYSKNASGTWVTTFMSRTPMCPILGKFKAQPKLFYDAVTAYFMTPDGSFITYEGELTVDYRVRYAQREGLGGVGIFTLNSDDHDGEACGRGVYPILHAPTSFVVENSSEVVTGFVCSRSVQRCATQVEIDIEYLNLLTREHLKVPNMVVRRHESLPIPNASEVLGAALTFPASKRVVKNRFLKAPLTERAATWDPENPLNSGIPQERHFTIYKKWSLGGFGMINTGNVLVCPKHLEAAGNVIIHESMDSPKRREAFKKWTAAIKSNSALAIAQLSHGGRQTQAVLNPAPLAPSAVQLEWCQHGTGFGKPVALTTEQIKKEIVKNFVYAAKFAHETGFDGVELPVAHGYLLAQFIMPSTNQRTDEYGGSLENRLRVVFEISDAIRKEVPSDFVVGIKVNSGDFQDWGLSVEEVHYIAERIEKAGFDFMEVTGGTLEKYESAELRESTKKREAFFQDFSKEMKKCLKKTVVYFTGGFRTAYWMAKAVEDGLTDGVGLGRPITAEPDLPNKILKGEVLGAVESAFNQNDFGITVLASNTQMYQAGLNSPNEGSLAEGIMDLSDPKIAERYSKIAEEYWSNVTETQSKGKAVSGVLEWQH</sequence>
<dbReference type="GO" id="GO:0016491">
    <property type="term" value="F:oxidoreductase activity"/>
    <property type="evidence" value="ECO:0007669"/>
    <property type="project" value="UniProtKB-KW"/>
</dbReference>
<feature type="chain" id="PRO_5041396906" description="Chitinase II/V-like catalytic domain-containing protein" evidence="3">
    <location>
        <begin position="23"/>
        <end position="891"/>
    </location>
</feature>
<name>A0AA39LYT7_9BILA</name>
<organism evidence="5 6">
    <name type="scientific">Steinernema hermaphroditum</name>
    <dbReference type="NCBI Taxonomy" id="289476"/>
    <lineage>
        <taxon>Eukaryota</taxon>
        <taxon>Metazoa</taxon>
        <taxon>Ecdysozoa</taxon>
        <taxon>Nematoda</taxon>
        <taxon>Chromadorea</taxon>
        <taxon>Rhabditida</taxon>
        <taxon>Tylenchina</taxon>
        <taxon>Panagrolaimomorpha</taxon>
        <taxon>Strongyloidoidea</taxon>
        <taxon>Steinernematidae</taxon>
        <taxon>Steinernema</taxon>
    </lineage>
</organism>
<dbReference type="AlphaFoldDB" id="A0AA39LYT7"/>
<evidence type="ECO:0000259" key="4">
    <source>
        <dbReference type="SMART" id="SM00636"/>
    </source>
</evidence>
<dbReference type="Gene3D" id="3.10.50.10">
    <property type="match status" value="1"/>
</dbReference>
<dbReference type="SMART" id="SM00636">
    <property type="entry name" value="Glyco_18"/>
    <property type="match status" value="1"/>
</dbReference>
<evidence type="ECO:0000256" key="1">
    <source>
        <dbReference type="ARBA" id="ARBA00022630"/>
    </source>
</evidence>
<dbReference type="EMBL" id="JAUCMV010000003">
    <property type="protein sequence ID" value="KAK0414304.1"/>
    <property type="molecule type" value="Genomic_DNA"/>
</dbReference>